<evidence type="ECO:0000313" key="9">
    <source>
        <dbReference type="Ensembl" id="ENSAOCP00000024748.2"/>
    </source>
</evidence>
<keyword evidence="3" id="KW-0964">Secreted</keyword>
<sequence>MRYRAALHLAAVIVVLLITWGISINSFDAQEKVETFLEFYTADQMKPKFKTATTASVPKCRLSRLCPPQHFALHIRSGAANVVGPNICFDGKIIMSHVLNNVGPGLNIVVVNGESGVVEKSHYLDMNAGNPEDILAYLKEIKPGMIVLVASFDDVTKKMTDEMREIFVGMGSALIKSVKHRDSWVFAGRAGAKSKSLFEKQAAHDEKTNIYEGWPEMVEVAGCFPRNQTDRLTD</sequence>
<evidence type="ECO:0000256" key="2">
    <source>
        <dbReference type="ARBA" id="ARBA00010905"/>
    </source>
</evidence>
<dbReference type="PROSITE" id="PS52031">
    <property type="entry name" value="GG_LECTIN"/>
    <property type="match status" value="1"/>
</dbReference>
<dbReference type="STRING" id="80972.ENSAOCP00000024748"/>
<dbReference type="InterPro" id="IPR039220">
    <property type="entry name" value="FAM3"/>
</dbReference>
<evidence type="ECO:0000256" key="4">
    <source>
        <dbReference type="ARBA" id="ARBA00022729"/>
    </source>
</evidence>
<keyword evidence="10" id="KW-1185">Reference proteome</keyword>
<dbReference type="InterPro" id="IPR039475">
    <property type="entry name" value="ILEI_FAM3C"/>
</dbReference>
<dbReference type="GO" id="GO:0030246">
    <property type="term" value="F:carbohydrate binding"/>
    <property type="evidence" value="ECO:0007669"/>
    <property type="project" value="UniProtKB-UniRule"/>
</dbReference>
<dbReference type="InterPro" id="IPR039477">
    <property type="entry name" value="ILEI/PANDER_dom"/>
</dbReference>
<dbReference type="GeneID" id="111575274"/>
<evidence type="ECO:0000256" key="7">
    <source>
        <dbReference type="PROSITE-ProRule" id="PRU01375"/>
    </source>
</evidence>
<evidence type="ECO:0000256" key="5">
    <source>
        <dbReference type="ARBA" id="ARBA00022734"/>
    </source>
</evidence>
<evidence type="ECO:0000256" key="6">
    <source>
        <dbReference type="ARBA" id="ARBA00023157"/>
    </source>
</evidence>
<dbReference type="RefSeq" id="XP_023136076.1">
    <property type="nucleotide sequence ID" value="XM_023280308.3"/>
</dbReference>
<dbReference type="CDD" id="cd13940">
    <property type="entry name" value="ILEI_FAM3C"/>
    <property type="match status" value="1"/>
</dbReference>
<dbReference type="Proteomes" id="UP001501940">
    <property type="component" value="Chromosome 5"/>
</dbReference>
<keyword evidence="5 7" id="KW-0430">Lectin</keyword>
<dbReference type="KEGG" id="aoce:111575274"/>
<proteinExistence type="inferred from homology"/>
<dbReference type="Ensembl" id="ENSAOCT00000001977.2">
    <property type="protein sequence ID" value="ENSAOCP00000024748.2"/>
    <property type="gene ID" value="ENSAOCG00000011870.2"/>
</dbReference>
<keyword evidence="4" id="KW-0732">Signal</keyword>
<organism evidence="9 10">
    <name type="scientific">Amphiprion ocellaris</name>
    <name type="common">Clown anemonefish</name>
    <dbReference type="NCBI Taxonomy" id="80972"/>
    <lineage>
        <taxon>Eukaryota</taxon>
        <taxon>Metazoa</taxon>
        <taxon>Chordata</taxon>
        <taxon>Craniata</taxon>
        <taxon>Vertebrata</taxon>
        <taxon>Euteleostomi</taxon>
        <taxon>Actinopterygii</taxon>
        <taxon>Neopterygii</taxon>
        <taxon>Teleostei</taxon>
        <taxon>Neoteleostei</taxon>
        <taxon>Acanthomorphata</taxon>
        <taxon>Ovalentaria</taxon>
        <taxon>Pomacentridae</taxon>
        <taxon>Amphiprion</taxon>
    </lineage>
</organism>
<evidence type="ECO:0000313" key="10">
    <source>
        <dbReference type="Proteomes" id="UP001501940"/>
    </source>
</evidence>
<evidence type="ECO:0000256" key="3">
    <source>
        <dbReference type="ARBA" id="ARBA00022525"/>
    </source>
</evidence>
<comment type="similarity">
    <text evidence="2">Belongs to the FAM3 family.</text>
</comment>
<dbReference type="Pfam" id="PF15711">
    <property type="entry name" value="ILEI"/>
    <property type="match status" value="1"/>
</dbReference>
<protein>
    <submittedName>
        <fullName evidence="9">FAM3 metabolism regulating signaling molecule D</fullName>
    </submittedName>
</protein>
<evidence type="ECO:0000259" key="8">
    <source>
        <dbReference type="Pfam" id="PF15711"/>
    </source>
</evidence>
<comment type="subcellular location">
    <subcellularLocation>
        <location evidence="1">Secreted</location>
    </subcellularLocation>
</comment>
<feature type="domain" description="ILEI/PANDER" evidence="8">
    <location>
        <begin position="105"/>
        <end position="192"/>
    </location>
</feature>
<evidence type="ECO:0000256" key="1">
    <source>
        <dbReference type="ARBA" id="ARBA00004613"/>
    </source>
</evidence>
<dbReference type="GO" id="GO:0005576">
    <property type="term" value="C:extracellular region"/>
    <property type="evidence" value="ECO:0007669"/>
    <property type="project" value="UniProtKB-SubCell"/>
</dbReference>
<reference evidence="9" key="3">
    <citation type="submission" date="2025-09" db="UniProtKB">
        <authorList>
            <consortium name="Ensembl"/>
        </authorList>
    </citation>
    <scope>IDENTIFICATION</scope>
</reference>
<name>A0A3Q1CGG2_AMPOC</name>
<reference evidence="9" key="2">
    <citation type="submission" date="2025-08" db="UniProtKB">
        <authorList>
            <consortium name="Ensembl"/>
        </authorList>
    </citation>
    <scope>IDENTIFICATION</scope>
</reference>
<dbReference type="AlphaFoldDB" id="A0A3Q1CGG2"/>
<dbReference type="OMA" id="NMKTGDP"/>
<dbReference type="PANTHER" id="PTHR14592">
    <property type="entry name" value="UNCHARACTERIZED FAM3"/>
    <property type="match status" value="1"/>
</dbReference>
<reference evidence="9 10" key="1">
    <citation type="submission" date="2022-01" db="EMBL/GenBank/DDBJ databases">
        <title>A chromosome-scale genome assembly of the false clownfish, Amphiprion ocellaris.</title>
        <authorList>
            <person name="Ryu T."/>
        </authorList>
    </citation>
    <scope>NUCLEOTIDE SEQUENCE [LARGE SCALE GENOMIC DNA]</scope>
</reference>
<dbReference type="GeneTree" id="ENSGT00950000183004"/>
<keyword evidence="6" id="KW-1015">Disulfide bond</keyword>
<accession>A0A3Q1CGG2</accession>